<comment type="caution">
    <text evidence="2">The sequence shown here is derived from an EMBL/GenBank/DDBJ whole genome shotgun (WGS) entry which is preliminary data.</text>
</comment>
<keyword evidence="3" id="KW-1185">Reference proteome</keyword>
<name>A0A0M0L4W5_9BACI</name>
<feature type="transmembrane region" description="Helical" evidence="1">
    <location>
        <begin position="108"/>
        <end position="128"/>
    </location>
</feature>
<feature type="transmembrane region" description="Helical" evidence="1">
    <location>
        <begin position="6"/>
        <end position="22"/>
    </location>
</feature>
<dbReference type="AlphaFoldDB" id="A0A0M0L4W5"/>
<dbReference type="PATRIC" id="fig|284581.3.peg.1939"/>
<keyword evidence="1" id="KW-0812">Transmembrane</keyword>
<keyword evidence="1" id="KW-1133">Transmembrane helix</keyword>
<feature type="transmembrane region" description="Helical" evidence="1">
    <location>
        <begin position="75"/>
        <end position="96"/>
    </location>
</feature>
<dbReference type="EMBL" id="LILC01000013">
    <property type="protein sequence ID" value="KOO46074.1"/>
    <property type="molecule type" value="Genomic_DNA"/>
</dbReference>
<gene>
    <name evidence="2" type="ORF">AMD01_09355</name>
</gene>
<proteinExistence type="predicted"/>
<reference evidence="3" key="1">
    <citation type="submission" date="2015-08" db="EMBL/GenBank/DDBJ databases">
        <title>Fjat-14210 dsm16467.</title>
        <authorList>
            <person name="Liu B."/>
            <person name="Wang J."/>
            <person name="Zhu Y."/>
            <person name="Liu G."/>
            <person name="Chen Q."/>
            <person name="Chen Z."/>
            <person name="Lan J."/>
            <person name="Che J."/>
            <person name="Ge C."/>
            <person name="Shi H."/>
            <person name="Pan Z."/>
            <person name="Liu X."/>
        </authorList>
    </citation>
    <scope>NUCLEOTIDE SEQUENCE [LARGE SCALE GENOMIC DNA]</scope>
    <source>
        <strain evidence="3">DSM 16467</strain>
    </source>
</reference>
<organism evidence="2 3">
    <name type="scientific">Priestia koreensis</name>
    <dbReference type="NCBI Taxonomy" id="284581"/>
    <lineage>
        <taxon>Bacteria</taxon>
        <taxon>Bacillati</taxon>
        <taxon>Bacillota</taxon>
        <taxon>Bacilli</taxon>
        <taxon>Bacillales</taxon>
        <taxon>Bacillaceae</taxon>
        <taxon>Priestia</taxon>
    </lineage>
</organism>
<feature type="transmembrane region" description="Helical" evidence="1">
    <location>
        <begin position="34"/>
        <end position="55"/>
    </location>
</feature>
<feature type="transmembrane region" description="Helical" evidence="1">
    <location>
        <begin position="134"/>
        <end position="156"/>
    </location>
</feature>
<accession>A0A0M0L4W5</accession>
<dbReference type="Proteomes" id="UP000037558">
    <property type="component" value="Unassembled WGS sequence"/>
</dbReference>
<sequence>MGISFYIPFLLMTLTVTYTYASSGPDHIMNVAHLLEFLVCPCASMWSVYLFISYYEDEAAELLFTYPLPMMAHGLLRVCAFFILYATALGISIGLLSVTLKEVSLFQLLLLMIPQALVYSALGFVLMIGSRHPAFPLSIIGSYVAIKFFTKGSMIFPLYNIMSFSVDLQASPLLKTLAIKNTLIAGVLFVIGQYILGKRKLS</sequence>
<keyword evidence="1" id="KW-0472">Membrane</keyword>
<protein>
    <submittedName>
        <fullName evidence="2">Uncharacterized protein</fullName>
    </submittedName>
</protein>
<evidence type="ECO:0000313" key="3">
    <source>
        <dbReference type="Proteomes" id="UP000037558"/>
    </source>
</evidence>
<evidence type="ECO:0000313" key="2">
    <source>
        <dbReference type="EMBL" id="KOO46074.1"/>
    </source>
</evidence>
<feature type="transmembrane region" description="Helical" evidence="1">
    <location>
        <begin position="177"/>
        <end position="196"/>
    </location>
</feature>
<evidence type="ECO:0000256" key="1">
    <source>
        <dbReference type="SAM" id="Phobius"/>
    </source>
</evidence>
<dbReference type="STRING" id="284581.AMD01_09355"/>